<feature type="binding site" evidence="14">
    <location>
        <begin position="84"/>
        <end position="85"/>
    </location>
    <ligand>
        <name>NAD(+)</name>
        <dbReference type="ChEBI" id="CHEBI:57540"/>
    </ligand>
</feature>
<keyword evidence="9 14" id="KW-0460">Magnesium</keyword>
<evidence type="ECO:0000259" key="16">
    <source>
        <dbReference type="PROSITE" id="PS50172"/>
    </source>
</evidence>
<keyword evidence="4 14" id="KW-0436">Ligase</keyword>
<evidence type="ECO:0000256" key="4">
    <source>
        <dbReference type="ARBA" id="ARBA00022598"/>
    </source>
</evidence>
<evidence type="ECO:0000256" key="1">
    <source>
        <dbReference type="ARBA" id="ARBA00004067"/>
    </source>
</evidence>
<dbReference type="Gene3D" id="1.10.287.610">
    <property type="entry name" value="Helix hairpin bin"/>
    <property type="match status" value="1"/>
</dbReference>
<comment type="catalytic activity">
    <reaction evidence="12 14">
        <text>NAD(+) + (deoxyribonucleotide)n-3'-hydroxyl + 5'-phospho-(deoxyribonucleotide)m = (deoxyribonucleotide)n+m + AMP + beta-nicotinamide D-nucleotide.</text>
        <dbReference type="EC" id="6.5.1.2"/>
    </reaction>
</comment>
<feature type="binding site" evidence="14">
    <location>
        <position position="430"/>
    </location>
    <ligand>
        <name>Zn(2+)</name>
        <dbReference type="ChEBI" id="CHEBI:29105"/>
    </ligand>
</feature>
<dbReference type="CDD" id="cd17748">
    <property type="entry name" value="BRCT_DNA_ligase_like"/>
    <property type="match status" value="1"/>
</dbReference>
<dbReference type="GO" id="GO:0005829">
    <property type="term" value="C:cytosol"/>
    <property type="evidence" value="ECO:0007669"/>
    <property type="project" value="TreeGrafter"/>
</dbReference>
<dbReference type="PIRSF" id="PIRSF001604">
    <property type="entry name" value="LigA"/>
    <property type="match status" value="1"/>
</dbReference>
<evidence type="ECO:0000256" key="2">
    <source>
        <dbReference type="ARBA" id="ARBA00012722"/>
    </source>
</evidence>
<name>A0A133NA58_9FUSO</name>
<dbReference type="InterPro" id="IPR041663">
    <property type="entry name" value="DisA/LigA_HHH"/>
</dbReference>
<dbReference type="HAMAP" id="MF_01588">
    <property type="entry name" value="DNA_ligase_A"/>
    <property type="match status" value="1"/>
</dbReference>
<feature type="binding site" evidence="14">
    <location>
        <position position="139"/>
    </location>
    <ligand>
        <name>NAD(+)</name>
        <dbReference type="ChEBI" id="CHEBI:57540"/>
    </ligand>
</feature>
<dbReference type="InterPro" id="IPR013840">
    <property type="entry name" value="DNAligase_N"/>
</dbReference>
<dbReference type="InterPro" id="IPR018239">
    <property type="entry name" value="DNA_ligase_AS"/>
</dbReference>
<protein>
    <recommendedName>
        <fullName evidence="3 14">DNA ligase</fullName>
        <ecNumber evidence="2 14">6.5.1.2</ecNumber>
    </recommendedName>
    <alternativeName>
        <fullName evidence="14">Polydeoxyribonucleotide synthase [NAD(+)]</fullName>
    </alternativeName>
</protein>
<evidence type="ECO:0000256" key="5">
    <source>
        <dbReference type="ARBA" id="ARBA00022705"/>
    </source>
</evidence>
<dbReference type="InterPro" id="IPR013839">
    <property type="entry name" value="DNAligase_adenylation"/>
</dbReference>
<dbReference type="InterPro" id="IPR012340">
    <property type="entry name" value="NA-bd_OB-fold"/>
</dbReference>
<dbReference type="Proteomes" id="UP000070617">
    <property type="component" value="Unassembled WGS sequence"/>
</dbReference>
<dbReference type="PANTHER" id="PTHR23389">
    <property type="entry name" value="CHROMOSOME TRANSMISSION FIDELITY FACTOR 18"/>
    <property type="match status" value="1"/>
</dbReference>
<dbReference type="Pfam" id="PF03119">
    <property type="entry name" value="DNA_ligase_ZBD"/>
    <property type="match status" value="1"/>
</dbReference>
<keyword evidence="5 14" id="KW-0235">DNA replication</keyword>
<feature type="binding site" evidence="14">
    <location>
        <begin position="35"/>
        <end position="39"/>
    </location>
    <ligand>
        <name>NAD(+)</name>
        <dbReference type="ChEBI" id="CHEBI:57540"/>
    </ligand>
</feature>
<dbReference type="GO" id="GO:0006260">
    <property type="term" value="P:DNA replication"/>
    <property type="evidence" value="ECO:0007669"/>
    <property type="project" value="UniProtKB-KW"/>
</dbReference>
<evidence type="ECO:0000256" key="12">
    <source>
        <dbReference type="ARBA" id="ARBA00034005"/>
    </source>
</evidence>
<evidence type="ECO:0000256" key="15">
    <source>
        <dbReference type="SAM" id="Coils"/>
    </source>
</evidence>
<feature type="binding site" evidence="14">
    <location>
        <position position="116"/>
    </location>
    <ligand>
        <name>NAD(+)</name>
        <dbReference type="ChEBI" id="CHEBI:57540"/>
    </ligand>
</feature>
<dbReference type="Gene3D" id="2.40.50.140">
    <property type="entry name" value="Nucleic acid-binding proteins"/>
    <property type="match status" value="1"/>
</dbReference>
<feature type="binding site" evidence="14">
    <location>
        <position position="313"/>
    </location>
    <ligand>
        <name>NAD(+)</name>
        <dbReference type="ChEBI" id="CHEBI:57540"/>
    </ligand>
</feature>
<dbReference type="SUPFAM" id="SSF52113">
    <property type="entry name" value="BRCT domain"/>
    <property type="match status" value="1"/>
</dbReference>
<dbReference type="InterPro" id="IPR036420">
    <property type="entry name" value="BRCT_dom_sf"/>
</dbReference>
<dbReference type="GO" id="GO:0006281">
    <property type="term" value="P:DNA repair"/>
    <property type="evidence" value="ECO:0007669"/>
    <property type="project" value="UniProtKB-KW"/>
</dbReference>
<dbReference type="PANTHER" id="PTHR23389:SF9">
    <property type="entry name" value="DNA LIGASE"/>
    <property type="match status" value="1"/>
</dbReference>
<dbReference type="InterPro" id="IPR010994">
    <property type="entry name" value="RuvA_2-like"/>
</dbReference>
<evidence type="ECO:0000313" key="18">
    <source>
        <dbReference type="Proteomes" id="UP000070617"/>
    </source>
</evidence>
<dbReference type="Gene3D" id="1.10.150.20">
    <property type="entry name" value="5' to 3' exonuclease, C-terminal subdomain"/>
    <property type="match status" value="2"/>
</dbReference>
<dbReference type="InterPro" id="IPR003583">
    <property type="entry name" value="Hlx-hairpin-Hlx_DNA-bd_motif"/>
</dbReference>
<dbReference type="SMART" id="SM00292">
    <property type="entry name" value="BRCT"/>
    <property type="match status" value="1"/>
</dbReference>
<accession>A0A133NA58</accession>
<feature type="binding site" evidence="14">
    <location>
        <position position="289"/>
    </location>
    <ligand>
        <name>NAD(+)</name>
        <dbReference type="ChEBI" id="CHEBI:57540"/>
    </ligand>
</feature>
<dbReference type="AlphaFoldDB" id="A0A133NA58"/>
<evidence type="ECO:0000256" key="13">
    <source>
        <dbReference type="ARBA" id="ARBA00060881"/>
    </source>
</evidence>
<dbReference type="GO" id="GO:0003677">
    <property type="term" value="F:DNA binding"/>
    <property type="evidence" value="ECO:0007669"/>
    <property type="project" value="InterPro"/>
</dbReference>
<reference evidence="18" key="1">
    <citation type="submission" date="2016-01" db="EMBL/GenBank/DDBJ databases">
        <authorList>
            <person name="Mitreva M."/>
            <person name="Pepin K.H."/>
            <person name="Mihindukulasuriya K.A."/>
            <person name="Fulton R."/>
            <person name="Fronick C."/>
            <person name="O'Laughlin M."/>
            <person name="Miner T."/>
            <person name="Herter B."/>
            <person name="Rosa B.A."/>
            <person name="Cordes M."/>
            <person name="Tomlinson C."/>
            <person name="Wollam A."/>
            <person name="Palsikar V.B."/>
            <person name="Mardis E.R."/>
            <person name="Wilson R.K."/>
        </authorList>
    </citation>
    <scope>NUCLEOTIDE SEQUENCE [LARGE SCALE GENOMIC DNA]</scope>
    <source>
        <strain evidence="18">CMW8396</strain>
    </source>
</reference>
<dbReference type="FunFam" id="3.30.470.30:FF:000001">
    <property type="entry name" value="DNA ligase"/>
    <property type="match status" value="1"/>
</dbReference>
<keyword evidence="6 14" id="KW-0479">Metal-binding</keyword>
<dbReference type="STRING" id="134605.HMPREF3206_01626"/>
<dbReference type="PATRIC" id="fig|134605.3.peg.1605"/>
<comment type="cofactor">
    <cofactor evidence="14">
        <name>Mg(2+)</name>
        <dbReference type="ChEBI" id="CHEBI:18420"/>
    </cofactor>
    <cofactor evidence="14">
        <name>Mn(2+)</name>
        <dbReference type="ChEBI" id="CHEBI:29035"/>
    </cofactor>
</comment>
<evidence type="ECO:0000256" key="3">
    <source>
        <dbReference type="ARBA" id="ARBA00013308"/>
    </source>
</evidence>
<dbReference type="Pfam" id="PF03120">
    <property type="entry name" value="OB_DNA_ligase"/>
    <property type="match status" value="1"/>
</dbReference>
<evidence type="ECO:0000256" key="8">
    <source>
        <dbReference type="ARBA" id="ARBA00022833"/>
    </source>
</evidence>
<dbReference type="PROSITE" id="PS01055">
    <property type="entry name" value="DNA_LIGASE_N1"/>
    <property type="match status" value="1"/>
</dbReference>
<dbReference type="SUPFAM" id="SSF56091">
    <property type="entry name" value="DNA ligase/mRNA capping enzyme, catalytic domain"/>
    <property type="match status" value="1"/>
</dbReference>
<feature type="binding site" evidence="14">
    <location>
        <position position="407"/>
    </location>
    <ligand>
        <name>Zn(2+)</name>
        <dbReference type="ChEBI" id="CHEBI:29105"/>
    </ligand>
</feature>
<keyword evidence="18" id="KW-1185">Reference proteome</keyword>
<proteinExistence type="inferred from homology"/>
<dbReference type="GO" id="GO:0003911">
    <property type="term" value="F:DNA ligase (NAD+) activity"/>
    <property type="evidence" value="ECO:0007669"/>
    <property type="project" value="UniProtKB-UniRule"/>
</dbReference>
<keyword evidence="11 14" id="KW-0234">DNA repair</keyword>
<keyword evidence="8 14" id="KW-0862">Zinc</keyword>
<comment type="caution">
    <text evidence="17">The sequence shown here is derived from an EMBL/GenBank/DDBJ whole genome shotgun (WGS) entry which is preliminary data.</text>
</comment>
<dbReference type="NCBIfam" id="NF005932">
    <property type="entry name" value="PRK07956.1"/>
    <property type="match status" value="1"/>
</dbReference>
<dbReference type="GO" id="GO:0046872">
    <property type="term" value="F:metal ion binding"/>
    <property type="evidence" value="ECO:0007669"/>
    <property type="project" value="UniProtKB-KW"/>
</dbReference>
<dbReference type="FunFam" id="1.10.150.20:FF:000007">
    <property type="entry name" value="DNA ligase"/>
    <property type="match status" value="1"/>
</dbReference>
<dbReference type="FunFam" id="1.10.150.20:FF:000006">
    <property type="entry name" value="DNA ligase"/>
    <property type="match status" value="1"/>
</dbReference>
<keyword evidence="15" id="KW-0175">Coiled coil</keyword>
<dbReference type="SUPFAM" id="SSF50249">
    <property type="entry name" value="Nucleic acid-binding proteins"/>
    <property type="match status" value="1"/>
</dbReference>
<dbReference type="FunFam" id="2.40.50.140:FF:000012">
    <property type="entry name" value="DNA ligase"/>
    <property type="match status" value="1"/>
</dbReference>
<feature type="domain" description="BRCT" evidence="16">
    <location>
        <begin position="593"/>
        <end position="667"/>
    </location>
</feature>
<evidence type="ECO:0000256" key="14">
    <source>
        <dbReference type="HAMAP-Rule" id="MF_01588"/>
    </source>
</evidence>
<feature type="coiled-coil region" evidence="15">
    <location>
        <begin position="4"/>
        <end position="62"/>
    </location>
</feature>
<evidence type="ECO:0000256" key="11">
    <source>
        <dbReference type="ARBA" id="ARBA00023204"/>
    </source>
</evidence>
<dbReference type="SUPFAM" id="SSF47781">
    <property type="entry name" value="RuvA domain 2-like"/>
    <property type="match status" value="1"/>
</dbReference>
<dbReference type="Gene3D" id="3.30.470.30">
    <property type="entry name" value="DNA ligase/mRNA capping enzyme"/>
    <property type="match status" value="1"/>
</dbReference>
<dbReference type="PROSITE" id="PS50172">
    <property type="entry name" value="BRCT"/>
    <property type="match status" value="1"/>
</dbReference>
<evidence type="ECO:0000256" key="9">
    <source>
        <dbReference type="ARBA" id="ARBA00022842"/>
    </source>
</evidence>
<dbReference type="Gene3D" id="3.40.50.10190">
    <property type="entry name" value="BRCT domain"/>
    <property type="match status" value="1"/>
</dbReference>
<dbReference type="InterPro" id="IPR001679">
    <property type="entry name" value="DNA_ligase"/>
</dbReference>
<dbReference type="EC" id="6.5.1.2" evidence="2 14"/>
<comment type="similarity">
    <text evidence="13 14">Belongs to the NAD-dependent DNA ligase family. LigA subfamily.</text>
</comment>
<dbReference type="SMART" id="SM00278">
    <property type="entry name" value="HhH1"/>
    <property type="match status" value="2"/>
</dbReference>
<dbReference type="NCBIfam" id="TIGR00575">
    <property type="entry name" value="dnlj"/>
    <property type="match status" value="1"/>
</dbReference>
<dbReference type="SMART" id="SM00532">
    <property type="entry name" value="LIGANc"/>
    <property type="match status" value="1"/>
</dbReference>
<evidence type="ECO:0000256" key="7">
    <source>
        <dbReference type="ARBA" id="ARBA00022763"/>
    </source>
</evidence>
<evidence type="ECO:0000313" key="17">
    <source>
        <dbReference type="EMBL" id="KXA13168.1"/>
    </source>
</evidence>
<evidence type="ECO:0000256" key="6">
    <source>
        <dbReference type="ARBA" id="ARBA00022723"/>
    </source>
</evidence>
<dbReference type="EMBL" id="LRPX01000083">
    <property type="protein sequence ID" value="KXA13168.1"/>
    <property type="molecule type" value="Genomic_DNA"/>
</dbReference>
<keyword evidence="14" id="KW-0464">Manganese</keyword>
<dbReference type="Pfam" id="PF12826">
    <property type="entry name" value="HHH_2"/>
    <property type="match status" value="1"/>
</dbReference>
<feature type="binding site" evidence="14">
    <location>
        <position position="410"/>
    </location>
    <ligand>
        <name>Zn(2+)</name>
        <dbReference type="ChEBI" id="CHEBI:29105"/>
    </ligand>
</feature>
<evidence type="ECO:0000256" key="10">
    <source>
        <dbReference type="ARBA" id="ARBA00023027"/>
    </source>
</evidence>
<keyword evidence="10 14" id="KW-0520">NAD</keyword>
<dbReference type="Pfam" id="PF01653">
    <property type="entry name" value="DNA_ligase_aden"/>
    <property type="match status" value="1"/>
</dbReference>
<dbReference type="Gene3D" id="6.20.10.30">
    <property type="match status" value="1"/>
</dbReference>
<dbReference type="InterPro" id="IPR001357">
    <property type="entry name" value="BRCT_dom"/>
</dbReference>
<feature type="active site" description="N6-AMP-lysine intermediate" evidence="14">
    <location>
        <position position="118"/>
    </location>
</feature>
<dbReference type="InterPro" id="IPR004149">
    <property type="entry name" value="Znf_DNAligase_C4"/>
</dbReference>
<organism evidence="17 18">
    <name type="scientific">Fusobacterium equinum</name>
    <dbReference type="NCBI Taxonomy" id="134605"/>
    <lineage>
        <taxon>Bacteria</taxon>
        <taxon>Fusobacteriati</taxon>
        <taxon>Fusobacteriota</taxon>
        <taxon>Fusobacteriia</taxon>
        <taxon>Fusobacteriales</taxon>
        <taxon>Fusobacteriaceae</taxon>
        <taxon>Fusobacterium</taxon>
    </lineage>
</organism>
<sequence>MISKKEKENRREELQKKLQRYSDAYYSQNESLISDYEYDMLLKELENLEAELQIQNKDSITQTVGSSLKNSKFQKIAHKTPMLSLSNTYQIGEIEDFLLRAKKNLNMTDNLEVEMEIKLDGLSISIIYEKGKLVRAVTRGDGIVGEDVTENVLQIESIPHELSEAFDIEIRGEIVLPFSEFENLNKIRIEKGEEVFANPRNAASGTLRQLDPKIVKERHLAAYFYFIVNAEQYGIHSQKESILFLEKLSLPTTKICEIFQDSSKLEDRINYWSSEREKLPYETDGLVLKINDISLWEKLGSTGKSPRWAVAYKFPAKQVTTKLLDITWQVGRTGKITPVAELEEVELSGSRVKRASLHNYDEIVRKDIRIGDTVFIEKAAEIIPQVVKAVKEDRTGKEKKIEAPEHCPICESILEREEGLVDLKCINKHCPGKIQGEMEYFVSRDGMNISGLGGRILEKLLSLHYLENVSDIYSLKEKREELEQLDKMGKKSIENLLSSIEESKKTSYDKVLYALGIPFVGKVAAKLLAKESKNILKLQTMTEEELQQIEGVGEKMARSIVDFFQNETKKQLIKNLMDIGLCFTLKDGVEVSTETKIWQGKTFLVTGTLSKYTRAELQEEIEKLGGTNLSSVTKKLDYLIVGEKAGSKLEKAKALGSVTILTEEEFLALKEKLTKQ</sequence>
<comment type="function">
    <text evidence="1 14">DNA ligase that catalyzes the formation of phosphodiester linkages between 5'-phosphoryl and 3'-hydroxyl groups in double-stranded DNA using NAD as a coenzyme and as the energy source for the reaction. It is essential for DNA replication and repair of damaged DNA.</text>
</comment>
<keyword evidence="7 14" id="KW-0227">DNA damage</keyword>
<feature type="binding site" evidence="14">
    <location>
        <position position="173"/>
    </location>
    <ligand>
        <name>NAD(+)</name>
        <dbReference type="ChEBI" id="CHEBI:57540"/>
    </ligand>
</feature>
<dbReference type="RefSeq" id="WP_060793896.1">
    <property type="nucleotide sequence ID" value="NZ_KQ956568.1"/>
</dbReference>
<feature type="binding site" evidence="14">
    <location>
        <position position="425"/>
    </location>
    <ligand>
        <name>Zn(2+)</name>
        <dbReference type="ChEBI" id="CHEBI:29105"/>
    </ligand>
</feature>
<dbReference type="CDD" id="cd00114">
    <property type="entry name" value="LIGANc"/>
    <property type="match status" value="1"/>
</dbReference>
<gene>
    <name evidence="14" type="primary">ligA</name>
    <name evidence="17" type="ORF">HMPREF3206_01626</name>
</gene>
<dbReference type="Pfam" id="PF00533">
    <property type="entry name" value="BRCT"/>
    <property type="match status" value="1"/>
</dbReference>
<dbReference type="InterPro" id="IPR004150">
    <property type="entry name" value="NAD_DNA_ligase_OB"/>
</dbReference>